<dbReference type="InterPro" id="IPR012902">
    <property type="entry name" value="N_methyl_site"/>
</dbReference>
<keyword evidence="1" id="KW-0812">Transmembrane</keyword>
<dbReference type="SUPFAM" id="SSF54523">
    <property type="entry name" value="Pili subunits"/>
    <property type="match status" value="1"/>
</dbReference>
<keyword evidence="3" id="KW-1185">Reference proteome</keyword>
<evidence type="ECO:0000313" key="3">
    <source>
        <dbReference type="Proteomes" id="UP000315167"/>
    </source>
</evidence>
<dbReference type="Pfam" id="PF07963">
    <property type="entry name" value="N_methyl"/>
    <property type="match status" value="1"/>
</dbReference>
<dbReference type="OrthoDB" id="7066963at2"/>
<reference evidence="2 3" key="1">
    <citation type="journal article" date="2015" name="Stand. Genomic Sci.">
        <title>Genomic Encyclopedia of Bacterial and Archaeal Type Strains, Phase III: the genomes of soil and plant-associated and newly described type strains.</title>
        <authorList>
            <person name="Whitman W.B."/>
            <person name="Woyke T."/>
            <person name="Klenk H.P."/>
            <person name="Zhou Y."/>
            <person name="Lilburn T.G."/>
            <person name="Beck B.J."/>
            <person name="De Vos P."/>
            <person name="Vandamme P."/>
            <person name="Eisen J.A."/>
            <person name="Garrity G."/>
            <person name="Hugenholtz P."/>
            <person name="Kyrpides N.C."/>
        </authorList>
    </citation>
    <scope>NUCLEOTIDE SEQUENCE [LARGE SCALE GENOMIC DNA]</scope>
    <source>
        <strain evidence="2 3">CGMCC 1.10821</strain>
    </source>
</reference>
<gene>
    <name evidence="2" type="ORF">IP90_00496</name>
</gene>
<evidence type="ECO:0000256" key="1">
    <source>
        <dbReference type="SAM" id="Phobius"/>
    </source>
</evidence>
<organism evidence="2 3">
    <name type="scientific">Luteimonas cucumeris</name>
    <dbReference type="NCBI Taxonomy" id="985012"/>
    <lineage>
        <taxon>Bacteria</taxon>
        <taxon>Pseudomonadati</taxon>
        <taxon>Pseudomonadota</taxon>
        <taxon>Gammaproteobacteria</taxon>
        <taxon>Lysobacterales</taxon>
        <taxon>Lysobacteraceae</taxon>
        <taxon>Luteimonas</taxon>
    </lineage>
</organism>
<keyword evidence="1" id="KW-1133">Transmembrane helix</keyword>
<name>A0A562LF40_9GAMM</name>
<comment type="caution">
    <text evidence="2">The sequence shown here is derived from an EMBL/GenBank/DDBJ whole genome shotgun (WGS) entry which is preliminary data.</text>
</comment>
<dbReference type="NCBIfam" id="TIGR02532">
    <property type="entry name" value="IV_pilin_GFxxxE"/>
    <property type="match status" value="1"/>
</dbReference>
<dbReference type="PROSITE" id="PS00409">
    <property type="entry name" value="PROKAR_NTER_METHYL"/>
    <property type="match status" value="1"/>
</dbReference>
<proteinExistence type="predicted"/>
<dbReference type="Proteomes" id="UP000315167">
    <property type="component" value="Unassembled WGS sequence"/>
</dbReference>
<dbReference type="AlphaFoldDB" id="A0A562LF40"/>
<evidence type="ECO:0000313" key="2">
    <source>
        <dbReference type="EMBL" id="TWI06231.1"/>
    </source>
</evidence>
<dbReference type="RefSeq" id="WP_144898023.1">
    <property type="nucleotide sequence ID" value="NZ_VLKN01000001.1"/>
</dbReference>
<dbReference type="InterPro" id="IPR045584">
    <property type="entry name" value="Pilin-like"/>
</dbReference>
<sequence>MQARLGNGGRRASQGGFTLVEMAVVLVIIGVILGAVMIGRDVQRNAEYTRIKQKFVDQWVVAYNTYGQRLGAPIGDNQSAPRLMVNGFNFDGNGDSLSGGDMSNVSEPDAICRENKPARMVRDMQTGDEFNLRNLMLKAGVTLPPGRGQGMEDRYVYLDTNGNPQEIQICFQWNKPGTPSGSGNVMVITGLTPDLARALDQAVDGKPDAQNGAFRQEGVVRATGTEFDPGVQWAGNNTQGFTDTGTADTVDTEATDADQVLTMVAHLKMNQ</sequence>
<feature type="transmembrane region" description="Helical" evidence="1">
    <location>
        <begin position="16"/>
        <end position="38"/>
    </location>
</feature>
<dbReference type="EMBL" id="VLKN01000001">
    <property type="protein sequence ID" value="TWI06231.1"/>
    <property type="molecule type" value="Genomic_DNA"/>
</dbReference>
<protein>
    <submittedName>
        <fullName evidence="2">Prepilin-type N-terminal cleavage/methylation domain-containing protein</fullName>
    </submittedName>
</protein>
<keyword evidence="1" id="KW-0472">Membrane</keyword>
<accession>A0A562LF40</accession>